<dbReference type="InterPro" id="IPR019921">
    <property type="entry name" value="Lucif-like_OxRdtase_Rv2161c"/>
</dbReference>
<dbReference type="SUPFAM" id="SSF51679">
    <property type="entry name" value="Bacterial luciferase-like"/>
    <property type="match status" value="1"/>
</dbReference>
<gene>
    <name evidence="7" type="ORF">BZL29_6959</name>
</gene>
<dbReference type="Proteomes" id="UP000188532">
    <property type="component" value="Unassembled WGS sequence"/>
</dbReference>
<evidence type="ECO:0000256" key="5">
    <source>
        <dbReference type="SAM" id="MobiDB-lite"/>
    </source>
</evidence>
<evidence type="ECO:0000256" key="1">
    <source>
        <dbReference type="ARBA" id="ARBA00022630"/>
    </source>
</evidence>
<dbReference type="Pfam" id="PF00296">
    <property type="entry name" value="Bac_luciferase"/>
    <property type="match status" value="1"/>
</dbReference>
<evidence type="ECO:0000256" key="3">
    <source>
        <dbReference type="ARBA" id="ARBA00023002"/>
    </source>
</evidence>
<organism evidence="7 8">
    <name type="scientific">Mycobacterium kansasii</name>
    <dbReference type="NCBI Taxonomy" id="1768"/>
    <lineage>
        <taxon>Bacteria</taxon>
        <taxon>Bacillati</taxon>
        <taxon>Actinomycetota</taxon>
        <taxon>Actinomycetes</taxon>
        <taxon>Mycobacteriales</taxon>
        <taxon>Mycobacteriaceae</taxon>
        <taxon>Mycobacterium</taxon>
    </lineage>
</organism>
<evidence type="ECO:0000313" key="7">
    <source>
        <dbReference type="EMBL" id="OOK68116.1"/>
    </source>
</evidence>
<reference evidence="7 8" key="1">
    <citation type="submission" date="2017-02" db="EMBL/GenBank/DDBJ databases">
        <title>Complete genome sequences of Mycobacterium kansasii strains isolated from rhesus macaques.</title>
        <authorList>
            <person name="Panda A."/>
            <person name="Nagaraj S."/>
            <person name="Zhao X."/>
            <person name="Tettelin H."/>
            <person name="Detolla L.J."/>
        </authorList>
    </citation>
    <scope>NUCLEOTIDE SEQUENCE [LARGE SCALE GENOMIC DNA]</scope>
    <source>
        <strain evidence="7 8">11-3469</strain>
    </source>
</reference>
<dbReference type="PANTHER" id="PTHR42847">
    <property type="entry name" value="ALKANESULFONATE MONOOXYGENASE"/>
    <property type="match status" value="1"/>
</dbReference>
<feature type="compositionally biased region" description="Basic residues" evidence="5">
    <location>
        <begin position="480"/>
        <end position="490"/>
    </location>
</feature>
<dbReference type="Gene3D" id="3.20.20.30">
    <property type="entry name" value="Luciferase-like domain"/>
    <property type="match status" value="1"/>
</dbReference>
<dbReference type="NCBIfam" id="TIGR03619">
    <property type="entry name" value="F420_Rv2161c"/>
    <property type="match status" value="1"/>
</dbReference>
<keyword evidence="3" id="KW-0560">Oxidoreductase</keyword>
<dbReference type="AlphaFoldDB" id="A0A1V3WNV9"/>
<accession>A0A1V3WNV9</accession>
<comment type="caution">
    <text evidence="7">The sequence shown here is derived from an EMBL/GenBank/DDBJ whole genome shotgun (WGS) entry which is preliminary data.</text>
</comment>
<dbReference type="GO" id="GO:0008726">
    <property type="term" value="F:alkanesulfonate monooxygenase activity"/>
    <property type="evidence" value="ECO:0007669"/>
    <property type="project" value="TreeGrafter"/>
</dbReference>
<name>A0A1V3WNV9_MYCKA</name>
<keyword evidence="2" id="KW-0288">FMN</keyword>
<feature type="domain" description="Luciferase-like" evidence="6">
    <location>
        <begin position="15"/>
        <end position="184"/>
    </location>
</feature>
<dbReference type="InterPro" id="IPR011251">
    <property type="entry name" value="Luciferase-like_dom"/>
</dbReference>
<dbReference type="InterPro" id="IPR050172">
    <property type="entry name" value="SsuD_RutA_monooxygenase"/>
</dbReference>
<keyword evidence="4" id="KW-0503">Monooxygenase</keyword>
<evidence type="ECO:0000256" key="2">
    <source>
        <dbReference type="ARBA" id="ARBA00022643"/>
    </source>
</evidence>
<dbReference type="PANTHER" id="PTHR42847:SF4">
    <property type="entry name" value="ALKANESULFONATE MONOOXYGENASE-RELATED"/>
    <property type="match status" value="1"/>
</dbReference>
<sequence length="509" mass="56133">MVTMLPGVSSDWEIHASVDELTQIAEAADRFGYHHLTCSEHIALPAAEAQRRGTRYWDPLATLGYLAARTRRIRLATNVLVLAYHHPLEIAKCYGTLDTVSGGRLILGVGVGSLKEEFDLIGAPFTDRGARADDALRALRSALSVPEPAYHGEFYSFSDMLVDPCAIQQHVPIWVGGRTLRSLRRPSPWPTAGPLQREPAASPRLVGPLRTSARVRGCAHARGTAGPHRRAAADPQRARRHVRARGDDHRRHVRQHLLAALSGESAGARRAGRRVNRVRAGIFSLTAVTPPDDDGSYLRWHLLDHLPEQYQRPGIVHGLRWIADGEYADHRLAGDGPLGEIGNAVHYLVGDPVRQTFDDFVALGRALRENGRMPVMRPLLEVAGLRLLQWQAAPRALVSHEVVPFRPHRGVLLIVEEPTDGRPDRWLEWLHAEHYPALLAVPGTAGAWTFGPTNAWDPLPADGGPTRSTSPSSISTTTRWPRRRPWRRLSKNAGDQPPCARCSPGRCGP</sequence>
<dbReference type="GO" id="GO:0046306">
    <property type="term" value="P:alkanesulfonate catabolic process"/>
    <property type="evidence" value="ECO:0007669"/>
    <property type="project" value="TreeGrafter"/>
</dbReference>
<keyword evidence="1" id="KW-0285">Flavoprotein</keyword>
<dbReference type="InterPro" id="IPR036661">
    <property type="entry name" value="Luciferase-like_sf"/>
</dbReference>
<evidence type="ECO:0000256" key="4">
    <source>
        <dbReference type="ARBA" id="ARBA00023033"/>
    </source>
</evidence>
<proteinExistence type="predicted"/>
<dbReference type="EMBL" id="MVBN01000008">
    <property type="protein sequence ID" value="OOK68116.1"/>
    <property type="molecule type" value="Genomic_DNA"/>
</dbReference>
<feature type="compositionally biased region" description="Low complexity" evidence="5">
    <location>
        <begin position="465"/>
        <end position="479"/>
    </location>
</feature>
<evidence type="ECO:0000313" key="8">
    <source>
        <dbReference type="Proteomes" id="UP000188532"/>
    </source>
</evidence>
<evidence type="ECO:0000259" key="6">
    <source>
        <dbReference type="Pfam" id="PF00296"/>
    </source>
</evidence>
<protein>
    <submittedName>
        <fullName evidence="7">Putative F420-dependent oxidoreductase family domain protein</fullName>
    </submittedName>
</protein>
<feature type="region of interest" description="Disordered" evidence="5">
    <location>
        <begin position="456"/>
        <end position="509"/>
    </location>
</feature>